<gene>
    <name evidence="7" type="ORF">BT62DRAFT_974338</name>
</gene>
<keyword evidence="4 6" id="KW-0460">Magnesium</keyword>
<protein>
    <recommendedName>
        <fullName evidence="6">Terpene synthase</fullName>
        <ecNumber evidence="6">4.2.3.-</ecNumber>
    </recommendedName>
</protein>
<evidence type="ECO:0000256" key="5">
    <source>
        <dbReference type="ARBA" id="ARBA00023239"/>
    </source>
</evidence>
<dbReference type="Gene3D" id="1.10.600.10">
    <property type="entry name" value="Farnesyl Diphosphate Synthase"/>
    <property type="match status" value="1"/>
</dbReference>
<dbReference type="RefSeq" id="XP_043035163.1">
    <property type="nucleotide sequence ID" value="XM_043189159.1"/>
</dbReference>
<dbReference type="AlphaFoldDB" id="A0A9P8AMW4"/>
<dbReference type="GO" id="GO:0010333">
    <property type="term" value="F:terpene synthase activity"/>
    <property type="evidence" value="ECO:0007669"/>
    <property type="project" value="InterPro"/>
</dbReference>
<proteinExistence type="inferred from homology"/>
<evidence type="ECO:0000256" key="2">
    <source>
        <dbReference type="ARBA" id="ARBA00006333"/>
    </source>
</evidence>
<dbReference type="Pfam" id="PF19086">
    <property type="entry name" value="Terpene_syn_C_2"/>
    <property type="match status" value="1"/>
</dbReference>
<dbReference type="GeneID" id="66111456"/>
<dbReference type="SUPFAM" id="SSF48576">
    <property type="entry name" value="Terpenoid synthases"/>
    <property type="match status" value="1"/>
</dbReference>
<evidence type="ECO:0000256" key="1">
    <source>
        <dbReference type="ARBA" id="ARBA00001946"/>
    </source>
</evidence>
<dbReference type="SFLD" id="SFLDG01020">
    <property type="entry name" value="Terpene_Cyclase_Like_2"/>
    <property type="match status" value="1"/>
</dbReference>
<comment type="cofactor">
    <cofactor evidence="1 6">
        <name>Mg(2+)</name>
        <dbReference type="ChEBI" id="CHEBI:18420"/>
    </cofactor>
</comment>
<evidence type="ECO:0000313" key="8">
    <source>
        <dbReference type="Proteomes" id="UP000812287"/>
    </source>
</evidence>
<dbReference type="GO" id="GO:0008299">
    <property type="term" value="P:isoprenoid biosynthetic process"/>
    <property type="evidence" value="ECO:0007669"/>
    <property type="project" value="UniProtKB-ARBA"/>
</dbReference>
<evidence type="ECO:0000313" key="7">
    <source>
        <dbReference type="EMBL" id="KAG7441663.1"/>
    </source>
</evidence>
<reference evidence="7" key="1">
    <citation type="submission" date="2020-11" db="EMBL/GenBank/DDBJ databases">
        <title>Adaptations for nitrogen fixation in a non-lichenized fungal sporocarp promotes dispersal by wood-feeding termites.</title>
        <authorList>
            <consortium name="DOE Joint Genome Institute"/>
            <person name="Koch R.A."/>
            <person name="Yoon G."/>
            <person name="Arayal U."/>
            <person name="Lail K."/>
            <person name="Amirebrahimi M."/>
            <person name="Labutti K."/>
            <person name="Lipzen A."/>
            <person name="Riley R."/>
            <person name="Barry K."/>
            <person name="Henrissat B."/>
            <person name="Grigoriev I.V."/>
            <person name="Herr J.R."/>
            <person name="Aime M.C."/>
        </authorList>
    </citation>
    <scope>NUCLEOTIDE SEQUENCE</scope>
    <source>
        <strain evidence="7">MCA 3950</strain>
    </source>
</reference>
<dbReference type="InterPro" id="IPR034686">
    <property type="entry name" value="Terpene_cyclase-like_2"/>
</dbReference>
<dbReference type="EMBL" id="MU250557">
    <property type="protein sequence ID" value="KAG7441663.1"/>
    <property type="molecule type" value="Genomic_DNA"/>
</dbReference>
<organism evidence="7 8">
    <name type="scientific">Guyanagaster necrorhizus</name>
    <dbReference type="NCBI Taxonomy" id="856835"/>
    <lineage>
        <taxon>Eukaryota</taxon>
        <taxon>Fungi</taxon>
        <taxon>Dikarya</taxon>
        <taxon>Basidiomycota</taxon>
        <taxon>Agaricomycotina</taxon>
        <taxon>Agaricomycetes</taxon>
        <taxon>Agaricomycetidae</taxon>
        <taxon>Agaricales</taxon>
        <taxon>Marasmiineae</taxon>
        <taxon>Physalacriaceae</taxon>
        <taxon>Guyanagaster</taxon>
    </lineage>
</organism>
<dbReference type="PANTHER" id="PTHR35201">
    <property type="entry name" value="TERPENE SYNTHASE"/>
    <property type="match status" value="1"/>
</dbReference>
<dbReference type="PANTHER" id="PTHR35201:SF4">
    <property type="entry name" value="BETA-PINACENE SYNTHASE-RELATED"/>
    <property type="match status" value="1"/>
</dbReference>
<dbReference type="EC" id="4.2.3.-" evidence="6"/>
<evidence type="ECO:0000256" key="3">
    <source>
        <dbReference type="ARBA" id="ARBA00022723"/>
    </source>
</evidence>
<evidence type="ECO:0000256" key="6">
    <source>
        <dbReference type="RuleBase" id="RU366034"/>
    </source>
</evidence>
<name>A0A9P8AMW4_9AGAR</name>
<keyword evidence="3 6" id="KW-0479">Metal-binding</keyword>
<sequence>MDTQSDVVFRIPDTLTYWPWPRRINPHHEEVKAASDAWFRSFKAFGQEAQRAYERCDSKHLRTGCDMMNLLFTFDEYTDNKPPEIVRQYADIVMDAMRHPYKPRPTDEMVLGVVAQEFWALAVKSASSTSQKHFIEGFENYVAAVVQEAEERECHHIRNVEDYFDIRRQTVGIYPAHALIELGYDLPDEVFNHPTVVALRRLGVDMFILDNDLASYNKEQALEECPHNILICVMNELKCDLHAALSWVEDCYRSTRNKFLMLWTEIPSWGPETDAIAALYLHGIANWVRGNECWNFECGRYFGSNGRAIQQHRMVTLMPKQFSISDPLLIHESQSI</sequence>
<accession>A0A9P8AMW4</accession>
<dbReference type="OrthoDB" id="6486656at2759"/>
<keyword evidence="5 6" id="KW-0456">Lyase</keyword>
<dbReference type="SFLD" id="SFLDS00005">
    <property type="entry name" value="Isoprenoid_Synthase_Type_I"/>
    <property type="match status" value="1"/>
</dbReference>
<comment type="similarity">
    <text evidence="2 6">Belongs to the terpene synthase family.</text>
</comment>
<keyword evidence="8" id="KW-1185">Reference proteome</keyword>
<evidence type="ECO:0000256" key="4">
    <source>
        <dbReference type="ARBA" id="ARBA00022842"/>
    </source>
</evidence>
<dbReference type="Proteomes" id="UP000812287">
    <property type="component" value="Unassembled WGS sequence"/>
</dbReference>
<comment type="caution">
    <text evidence="7">The sequence shown here is derived from an EMBL/GenBank/DDBJ whole genome shotgun (WGS) entry which is preliminary data.</text>
</comment>
<dbReference type="InterPro" id="IPR008949">
    <property type="entry name" value="Isoprenoid_synthase_dom_sf"/>
</dbReference>
<dbReference type="GO" id="GO:0046872">
    <property type="term" value="F:metal ion binding"/>
    <property type="evidence" value="ECO:0007669"/>
    <property type="project" value="UniProtKB-KW"/>
</dbReference>